<evidence type="ECO:0000256" key="2">
    <source>
        <dbReference type="ARBA" id="ARBA00010799"/>
    </source>
</evidence>
<evidence type="ECO:0000256" key="8">
    <source>
        <dbReference type="ARBA" id="ARBA00032437"/>
    </source>
</evidence>
<dbReference type="EMBL" id="GGFM01005548">
    <property type="protein sequence ID" value="MBW26299.1"/>
    <property type="molecule type" value="Transcribed_RNA"/>
</dbReference>
<organism evidence="12">
    <name type="scientific">Anopheles braziliensis</name>
    <dbReference type="NCBI Taxonomy" id="58242"/>
    <lineage>
        <taxon>Eukaryota</taxon>
        <taxon>Metazoa</taxon>
        <taxon>Ecdysozoa</taxon>
        <taxon>Arthropoda</taxon>
        <taxon>Hexapoda</taxon>
        <taxon>Insecta</taxon>
        <taxon>Pterygota</taxon>
        <taxon>Neoptera</taxon>
        <taxon>Endopterygota</taxon>
        <taxon>Diptera</taxon>
        <taxon>Nematocera</taxon>
        <taxon>Culicoidea</taxon>
        <taxon>Culicidae</taxon>
        <taxon>Anophelinae</taxon>
        <taxon>Anopheles</taxon>
    </lineage>
</organism>
<feature type="signal peptide" evidence="11">
    <location>
        <begin position="1"/>
        <end position="21"/>
    </location>
</feature>
<keyword evidence="11" id="KW-0732">Signal</keyword>
<dbReference type="Gene3D" id="1.10.287.660">
    <property type="entry name" value="Helix hairpin bin"/>
    <property type="match status" value="1"/>
</dbReference>
<keyword evidence="7 10" id="KW-0472">Membrane</keyword>
<feature type="transmembrane region" description="Helical" evidence="10">
    <location>
        <begin position="112"/>
        <end position="131"/>
    </location>
</feature>
<evidence type="ECO:0000256" key="10">
    <source>
        <dbReference type="SAM" id="Phobius"/>
    </source>
</evidence>
<sequence length="183" mass="21150">MYLIFVITFICFLMAFSSKCAKKVNPFNTLPRLISRGRLSFQITPLLFRDSPEVCALKAEIVKLRADLSKISMREEYIRYVKCERTVVAMETKLTEAKERDNVTRVMYEYGIQYGSMAVLGLALICISFYYRYTPIIVFGNNFNFAPFGWFIKFPTDVPNSISVVFWIVVNNFVARTVASHVK</sequence>
<dbReference type="InterPro" id="IPR029012">
    <property type="entry name" value="Helix_hairpin_bin_sf"/>
</dbReference>
<name>A0A2M3ZCT2_9DIPT</name>
<dbReference type="GO" id="GO:0005789">
    <property type="term" value="C:endoplasmic reticulum membrane"/>
    <property type="evidence" value="ECO:0007669"/>
    <property type="project" value="UniProtKB-SubCell"/>
</dbReference>
<dbReference type="PANTHER" id="PTHR42650:SF1">
    <property type="entry name" value="GUIDED ENTRY OF TAIL-ANCHORED PROTEINS FACTOR 1"/>
    <property type="match status" value="1"/>
</dbReference>
<evidence type="ECO:0000256" key="6">
    <source>
        <dbReference type="ARBA" id="ARBA00022989"/>
    </source>
</evidence>
<evidence type="ECO:0000256" key="4">
    <source>
        <dbReference type="ARBA" id="ARBA00022692"/>
    </source>
</evidence>
<feature type="chain" id="PRO_5014843909" description="Guided entry of tail-anchored proteins factor 1" evidence="11">
    <location>
        <begin position="22"/>
        <end position="183"/>
    </location>
</feature>
<evidence type="ECO:0000256" key="3">
    <source>
        <dbReference type="ARBA" id="ARBA00017951"/>
    </source>
</evidence>
<dbReference type="InterPro" id="IPR028945">
    <property type="entry name" value="Get1"/>
</dbReference>
<comment type="subcellular location">
    <subcellularLocation>
        <location evidence="1">Endoplasmic reticulum membrane</location>
        <topology evidence="1">Multi-pass membrane protein</topology>
    </subcellularLocation>
</comment>
<dbReference type="AlphaFoldDB" id="A0A2M3ZCT2"/>
<accession>A0A2M3ZCT2</accession>
<dbReference type="GO" id="GO:0043529">
    <property type="term" value="C:GET complex"/>
    <property type="evidence" value="ECO:0007669"/>
    <property type="project" value="TreeGrafter"/>
</dbReference>
<keyword evidence="5" id="KW-0256">Endoplasmic reticulum</keyword>
<evidence type="ECO:0000256" key="5">
    <source>
        <dbReference type="ARBA" id="ARBA00022824"/>
    </source>
</evidence>
<dbReference type="GO" id="GO:0043495">
    <property type="term" value="F:protein-membrane adaptor activity"/>
    <property type="evidence" value="ECO:0007669"/>
    <property type="project" value="TreeGrafter"/>
</dbReference>
<evidence type="ECO:0000313" key="12">
    <source>
        <dbReference type="EMBL" id="MBW26299.1"/>
    </source>
</evidence>
<protein>
    <recommendedName>
        <fullName evidence="3">Guided entry of tail-anchored proteins factor 1</fullName>
    </recommendedName>
    <alternativeName>
        <fullName evidence="8">Tail-anchored protein insertion receptor WRB</fullName>
    </alternativeName>
    <alternativeName>
        <fullName evidence="9">Tryptophan-rich basic protein</fullName>
    </alternativeName>
</protein>
<dbReference type="Pfam" id="PF04420">
    <property type="entry name" value="CHD5"/>
    <property type="match status" value="1"/>
</dbReference>
<keyword evidence="6 10" id="KW-1133">Transmembrane helix</keyword>
<comment type="similarity">
    <text evidence="2">Belongs to the WRB/GET1 family.</text>
</comment>
<keyword evidence="4 10" id="KW-0812">Transmembrane</keyword>
<reference evidence="12" key="1">
    <citation type="submission" date="2018-01" db="EMBL/GenBank/DDBJ databases">
        <title>An insight into the sialome of Amazonian anophelines.</title>
        <authorList>
            <person name="Ribeiro J.M."/>
            <person name="Scarpassa V."/>
            <person name="Calvo E."/>
        </authorList>
    </citation>
    <scope>NUCLEOTIDE SEQUENCE</scope>
    <source>
        <tissue evidence="12">Salivary glands</tissue>
    </source>
</reference>
<evidence type="ECO:0000256" key="9">
    <source>
        <dbReference type="ARBA" id="ARBA00033006"/>
    </source>
</evidence>
<evidence type="ECO:0000256" key="1">
    <source>
        <dbReference type="ARBA" id="ARBA00004477"/>
    </source>
</evidence>
<dbReference type="GO" id="GO:0071816">
    <property type="term" value="P:tail-anchored membrane protein insertion into ER membrane"/>
    <property type="evidence" value="ECO:0007669"/>
    <property type="project" value="InterPro"/>
</dbReference>
<evidence type="ECO:0000256" key="11">
    <source>
        <dbReference type="SAM" id="SignalP"/>
    </source>
</evidence>
<evidence type="ECO:0000256" key="7">
    <source>
        <dbReference type="ARBA" id="ARBA00023136"/>
    </source>
</evidence>
<dbReference type="PANTHER" id="PTHR42650">
    <property type="entry name" value="TAIL-ANCHORED PROTEIN INSERTION RECEPTOR WRB"/>
    <property type="match status" value="1"/>
</dbReference>
<proteinExistence type="inferred from homology"/>